<dbReference type="InterPro" id="IPR018211">
    <property type="entry name" value="ADH_Fe_CS"/>
</dbReference>
<dbReference type="EMBL" id="CP006682">
    <property type="protein sequence ID" value="AHB36736.1"/>
    <property type="molecule type" value="Genomic_DNA"/>
</dbReference>
<comment type="similarity">
    <text evidence="7 8">In the C-terminal section; belongs to the iron-containing alcohol dehydrogenase family.</text>
</comment>
<dbReference type="GO" id="GO:0004022">
    <property type="term" value="F:alcohol dehydrogenase (NAD+) activity"/>
    <property type="evidence" value="ECO:0007669"/>
    <property type="project" value="UniProtKB-UniRule"/>
</dbReference>
<keyword evidence="2 8" id="KW-0560">Oxidoreductase</keyword>
<dbReference type="InterPro" id="IPR034789">
    <property type="entry name" value="AAD_C"/>
</dbReference>
<dbReference type="FunFam" id="1.20.1090.10:FF:000001">
    <property type="entry name" value="Aldehyde-alcohol dehydrogenase"/>
    <property type="match status" value="1"/>
</dbReference>
<dbReference type="eggNOG" id="COG1012">
    <property type="taxonomic scope" value="Bacteria"/>
</dbReference>
<dbReference type="Gene3D" id="3.40.309.10">
    <property type="entry name" value="Aldehyde Dehydrogenase, Chain A, domain 2"/>
    <property type="match status" value="1"/>
</dbReference>
<evidence type="ECO:0000256" key="8">
    <source>
        <dbReference type="PIRNR" id="PIRNR000111"/>
    </source>
</evidence>
<dbReference type="Gene3D" id="3.40.605.10">
    <property type="entry name" value="Aldehyde Dehydrogenase, Chain A, domain 1"/>
    <property type="match status" value="1"/>
</dbReference>
<evidence type="ECO:0000256" key="2">
    <source>
        <dbReference type="ARBA" id="ARBA00023002"/>
    </source>
</evidence>
<dbReference type="InterPro" id="IPR012079">
    <property type="entry name" value="Bifunc_Ald-ADH"/>
</dbReference>
<dbReference type="eggNOG" id="COG1454">
    <property type="taxonomic scope" value="Bacteria"/>
</dbReference>
<keyword evidence="4" id="KW-0520">NAD</keyword>
<feature type="domain" description="Fe-containing alcohol dehydrogenase-like C-terminal" evidence="11">
    <location>
        <begin position="647"/>
        <end position="858"/>
    </location>
</feature>
<evidence type="ECO:0000259" key="9">
    <source>
        <dbReference type="Pfam" id="PF00171"/>
    </source>
</evidence>
<organism evidence="12 13">
    <name type="scientific">Spiroplasma apis B31</name>
    <dbReference type="NCBI Taxonomy" id="1276258"/>
    <lineage>
        <taxon>Bacteria</taxon>
        <taxon>Bacillati</taxon>
        <taxon>Mycoplasmatota</taxon>
        <taxon>Mollicutes</taxon>
        <taxon>Entomoplasmatales</taxon>
        <taxon>Spiroplasmataceae</taxon>
        <taxon>Spiroplasma</taxon>
    </lineage>
</organism>
<dbReference type="InterPro" id="IPR016161">
    <property type="entry name" value="Ald_DH/histidinol_DH"/>
</dbReference>
<evidence type="ECO:0000256" key="6">
    <source>
        <dbReference type="ARBA" id="ARBA00035641"/>
    </source>
</evidence>
<dbReference type="PIRSF" id="PIRSF000111">
    <property type="entry name" value="ALDH_ADH"/>
    <property type="match status" value="1"/>
</dbReference>
<evidence type="ECO:0000256" key="5">
    <source>
        <dbReference type="ARBA" id="ARBA00023268"/>
    </source>
</evidence>
<name>V5RKU1_SPIAP</name>
<evidence type="ECO:0000313" key="13">
    <source>
        <dbReference type="Proteomes" id="UP000018550"/>
    </source>
</evidence>
<dbReference type="STRING" id="1276258.SAPIS_v1c08910"/>
<sequence>MEKLSKIFKEAQKAYEEFSSFSQEKVDKIFKAAAIAANENRIALAKMAKQETGMGIIEDKILKNHYASEFIYNKFKDLQTVGTFYSDNSLGIEKVYEPIGVIGAVIPTTNPTSTAIFKCLLAIKTRNCIIISPHPGAKRSTIEASRIVLEAAIKAGAPKGFIGWVDEPSLEKTEYVMKNSNIILATGGPGMVKSAYCSGVPAIGVGSGNAPAIIDDTANIDMATSSIIQSNTFDNGVVCATENSLIVIDTIYEKVIKSFESKNTYIVRTEEEKQKFRKAMFKEGKFGLLNSELVGQNAQKVAELVGIKIPKNIRFILVEAEDTSYKEALAHEKLSTYASIYKANNIESAVEKARDILKMGPGHTASLWTDLNKQKKSLELFKTLNPGRLLINQPSAFGGIGDMYNFGLEPSLTLGCGTHGGNSFSENVGPLNLLNIKTVVERRDNMQWLRIPERIYHKFGSLSVALEDLKEWGTQKVYIVTDKIINQLYGKKITSVLDTMKIKYAIFDRVEPNPMLSTTEAGAKEMALFAPDVIIGFGGGSSMDAAKLMWLMYENDGDKLNFAELSLTFADIRKRIVKYPNTGKKAKMICIPTTSGTGSEVTPFSVITDDKNHKKYPLADYSLTPQMAIIDPELTLSVPKNATNAPALDALTHCMEAYVSIMATDYTDGYAVQGAQNILNYFSRAYHNGTNDREAREKVMNGATFAGISFANAFLGIVHSLSHKVGGYHGVVHGAANAILLPYVIRYNAGCIIDGGKQTYFSQFETQNSLEKYAKMARHLNINGKTNEELVDGLIMAIQSLTKEVELHSSFKMYGVDENKFLESLDSMAEDAFDDQCTGANPRYPLIEDIKNIYLDAYYGKPIKKLGKDK</sequence>
<dbReference type="InterPro" id="IPR015590">
    <property type="entry name" value="Aldehyde_DH_dom"/>
</dbReference>
<keyword evidence="3" id="KW-0408">Iron</keyword>
<accession>V5RKU1</accession>
<dbReference type="CDD" id="cd07122">
    <property type="entry name" value="ALDH_F20_ACDH"/>
    <property type="match status" value="1"/>
</dbReference>
<evidence type="ECO:0000256" key="7">
    <source>
        <dbReference type="ARBA" id="ARBA00035645"/>
    </source>
</evidence>
<dbReference type="AlphaFoldDB" id="V5RKU1"/>
<dbReference type="PANTHER" id="PTHR11496:SF83">
    <property type="entry name" value="HYDROXYACID-OXOACID TRANSHYDROGENASE, MITOCHONDRIAL"/>
    <property type="match status" value="1"/>
</dbReference>
<reference evidence="12 13" key="1">
    <citation type="journal article" date="2014" name="Genome Announc.">
        <title>Complete Genome Sequence of Spiroplasma apis B31T (ATCC 33834), a Bacterium Associated with May Disease of Honeybees (Apis mellifera).</title>
        <authorList>
            <person name="Ku C."/>
            <person name="Lo W.S."/>
            <person name="Chen L.L."/>
            <person name="Kuo C.H."/>
        </authorList>
    </citation>
    <scope>NUCLEOTIDE SEQUENCE [LARGE SCALE GENOMIC DNA]</scope>
    <source>
        <strain evidence="12">B31</strain>
    </source>
</reference>
<dbReference type="Pfam" id="PF00465">
    <property type="entry name" value="Fe-ADH"/>
    <property type="match status" value="1"/>
</dbReference>
<keyword evidence="5" id="KW-0511">Multifunctional enzyme</keyword>
<dbReference type="KEGG" id="sapi:SAPIS_v1c08910"/>
<dbReference type="GO" id="GO:0046872">
    <property type="term" value="F:metal ion binding"/>
    <property type="evidence" value="ECO:0007669"/>
    <property type="project" value="InterPro"/>
</dbReference>
<dbReference type="PROSITE" id="PS00060">
    <property type="entry name" value="ADH_IRON_2"/>
    <property type="match status" value="1"/>
</dbReference>
<protein>
    <recommendedName>
        <fullName evidence="8">Aldehyde-alcohol dehydrogenase</fullName>
    </recommendedName>
</protein>
<evidence type="ECO:0000259" key="11">
    <source>
        <dbReference type="Pfam" id="PF25137"/>
    </source>
</evidence>
<evidence type="ECO:0000259" key="10">
    <source>
        <dbReference type="Pfam" id="PF00465"/>
    </source>
</evidence>
<feature type="domain" description="Aldehyde dehydrogenase" evidence="9">
    <location>
        <begin position="3"/>
        <end position="266"/>
    </location>
</feature>
<dbReference type="Pfam" id="PF00171">
    <property type="entry name" value="Aldedh"/>
    <property type="match status" value="1"/>
</dbReference>
<dbReference type="HOGENOM" id="CLU_007207_1_1_14"/>
<dbReference type="GO" id="GO:0008774">
    <property type="term" value="F:acetaldehyde dehydrogenase (acetylating) activity"/>
    <property type="evidence" value="ECO:0007669"/>
    <property type="project" value="UniProtKB-UniRule"/>
</dbReference>
<dbReference type="InterPro" id="IPR001670">
    <property type="entry name" value="ADH_Fe/GldA"/>
</dbReference>
<dbReference type="FunFam" id="3.40.50.1970:FF:000003">
    <property type="entry name" value="Alcohol dehydrogenase, iron-containing"/>
    <property type="match status" value="1"/>
</dbReference>
<evidence type="ECO:0000313" key="12">
    <source>
        <dbReference type="EMBL" id="AHB36736.1"/>
    </source>
</evidence>
<feature type="domain" description="Alcohol dehydrogenase iron-type/glycerol dehydrogenase GldA" evidence="10">
    <location>
        <begin position="452"/>
        <end position="632"/>
    </location>
</feature>
<gene>
    <name evidence="12" type="primary">adhE</name>
    <name evidence="12" type="ORF">SAPIS_v1c08910</name>
</gene>
<comment type="cofactor">
    <cofactor evidence="1">
        <name>Fe(2+)</name>
        <dbReference type="ChEBI" id="CHEBI:29033"/>
    </cofactor>
</comment>
<dbReference type="InterPro" id="IPR016163">
    <property type="entry name" value="Ald_DH_C"/>
</dbReference>
<dbReference type="SUPFAM" id="SSF56796">
    <property type="entry name" value="Dehydroquinate synthase-like"/>
    <property type="match status" value="1"/>
</dbReference>
<dbReference type="CDD" id="cd08178">
    <property type="entry name" value="AAD_C"/>
    <property type="match status" value="1"/>
</dbReference>
<dbReference type="Pfam" id="PF25137">
    <property type="entry name" value="ADH_Fe_C"/>
    <property type="match status" value="1"/>
</dbReference>
<proteinExistence type="inferred from homology"/>
<dbReference type="GO" id="GO:0015976">
    <property type="term" value="P:carbon utilization"/>
    <property type="evidence" value="ECO:0007669"/>
    <property type="project" value="InterPro"/>
</dbReference>
<evidence type="ECO:0000256" key="1">
    <source>
        <dbReference type="ARBA" id="ARBA00001954"/>
    </source>
</evidence>
<dbReference type="InterPro" id="IPR039697">
    <property type="entry name" value="Alcohol_dehydrogenase_Fe"/>
</dbReference>
<dbReference type="PATRIC" id="fig|1276258.3.peg.913"/>
<keyword evidence="13" id="KW-1185">Reference proteome</keyword>
<dbReference type="Gene3D" id="3.40.50.1970">
    <property type="match status" value="1"/>
</dbReference>
<dbReference type="InterPro" id="IPR016162">
    <property type="entry name" value="Ald_DH_N"/>
</dbReference>
<dbReference type="GO" id="GO:0006066">
    <property type="term" value="P:alcohol metabolic process"/>
    <property type="evidence" value="ECO:0007669"/>
    <property type="project" value="InterPro"/>
</dbReference>
<dbReference type="Gene3D" id="1.20.1090.10">
    <property type="entry name" value="Dehydroquinate synthase-like - alpha domain"/>
    <property type="match status" value="1"/>
</dbReference>
<dbReference type="SUPFAM" id="SSF53720">
    <property type="entry name" value="ALDH-like"/>
    <property type="match status" value="1"/>
</dbReference>
<dbReference type="InterPro" id="IPR056798">
    <property type="entry name" value="ADH_Fe_C"/>
</dbReference>
<dbReference type="PANTHER" id="PTHR11496">
    <property type="entry name" value="ALCOHOL DEHYDROGENASE"/>
    <property type="match status" value="1"/>
</dbReference>
<evidence type="ECO:0000256" key="3">
    <source>
        <dbReference type="ARBA" id="ARBA00023004"/>
    </source>
</evidence>
<comment type="similarity">
    <text evidence="6 8">In the N-terminal section; belongs to the aldehyde dehydrogenase family.</text>
</comment>
<evidence type="ECO:0000256" key="4">
    <source>
        <dbReference type="ARBA" id="ARBA00023027"/>
    </source>
</evidence>
<dbReference type="NCBIfam" id="NF010378">
    <property type="entry name" value="PRK13805.1"/>
    <property type="match status" value="1"/>
</dbReference>
<dbReference type="Proteomes" id="UP000018550">
    <property type="component" value="Chromosome"/>
</dbReference>